<gene>
    <name evidence="1" type="ORF">DES53_102246</name>
</gene>
<keyword evidence="2" id="KW-1185">Reference proteome</keyword>
<proteinExistence type="predicted"/>
<sequence>MRINVDAEKLHINDIIEGLNNYRHLLCDQDDSFNVEVVSMLAAVKAYASIQRGILPIFFGSETLKECCHYVASAMDLVRYINKITDKKKLKKIKAHLKLVGTGGFGIYATYQKLQFNSAFAYEQLTKEKNDTKINKEVERDAARKSIELMLALAALNKFDDVILEDPLHSSDTNPNPDLIVVEGENRYGIACKSISSTNKSNFIQHVEYAIKQLRKALGKKSIGSGLGIVFIDVSALLNHDKLFMPNENFYWDSHAAPAVILNEVSQVLSNVLGSGDVHSILGPLFKKADVAPCVVIYAHGLMIAGDGQGEAPRYYKPMRVLTCGDHSKVAKFLTKLNEANHCQ</sequence>
<accession>A0A366HQD7</accession>
<reference evidence="1 2" key="1">
    <citation type="submission" date="2018-06" db="EMBL/GenBank/DDBJ databases">
        <title>Genomic Encyclopedia of Type Strains, Phase IV (KMG-IV): sequencing the most valuable type-strain genomes for metagenomic binning, comparative biology and taxonomic classification.</title>
        <authorList>
            <person name="Goeker M."/>
        </authorList>
    </citation>
    <scope>NUCLEOTIDE SEQUENCE [LARGE SCALE GENOMIC DNA]</scope>
    <source>
        <strain evidence="1 2">DSM 25532</strain>
    </source>
</reference>
<comment type="caution">
    <text evidence="1">The sequence shown here is derived from an EMBL/GenBank/DDBJ whole genome shotgun (WGS) entry which is preliminary data.</text>
</comment>
<evidence type="ECO:0000313" key="2">
    <source>
        <dbReference type="Proteomes" id="UP000253426"/>
    </source>
</evidence>
<dbReference type="Proteomes" id="UP000253426">
    <property type="component" value="Unassembled WGS sequence"/>
</dbReference>
<dbReference type="EMBL" id="QNRR01000002">
    <property type="protein sequence ID" value="RBP45862.1"/>
    <property type="molecule type" value="Genomic_DNA"/>
</dbReference>
<protein>
    <submittedName>
        <fullName evidence="1">Uncharacterized protein</fullName>
    </submittedName>
</protein>
<organism evidence="1 2">
    <name type="scientific">Roseimicrobium gellanilyticum</name>
    <dbReference type="NCBI Taxonomy" id="748857"/>
    <lineage>
        <taxon>Bacteria</taxon>
        <taxon>Pseudomonadati</taxon>
        <taxon>Verrucomicrobiota</taxon>
        <taxon>Verrucomicrobiia</taxon>
        <taxon>Verrucomicrobiales</taxon>
        <taxon>Verrucomicrobiaceae</taxon>
        <taxon>Roseimicrobium</taxon>
    </lineage>
</organism>
<name>A0A366HQD7_9BACT</name>
<evidence type="ECO:0000313" key="1">
    <source>
        <dbReference type="EMBL" id="RBP45862.1"/>
    </source>
</evidence>
<dbReference type="RefSeq" id="WP_147263253.1">
    <property type="nucleotide sequence ID" value="NZ_QNRR01000002.1"/>
</dbReference>
<dbReference type="AlphaFoldDB" id="A0A366HQD7"/>